<dbReference type="GO" id="GO:0004029">
    <property type="term" value="F:aldehyde dehydrogenase (NAD+) activity"/>
    <property type="evidence" value="ECO:0007669"/>
    <property type="project" value="TreeGrafter"/>
</dbReference>
<dbReference type="InterPro" id="IPR036291">
    <property type="entry name" value="NAD(P)-bd_dom_sf"/>
</dbReference>
<proteinExistence type="predicted"/>
<dbReference type="Proteomes" id="UP000190797">
    <property type="component" value="Chromosome"/>
</dbReference>
<evidence type="ECO:0000259" key="1">
    <source>
        <dbReference type="Pfam" id="PF01370"/>
    </source>
</evidence>
<dbReference type="Gene3D" id="3.40.50.720">
    <property type="entry name" value="NAD(P)-binding Rossmann-like Domain"/>
    <property type="match status" value="1"/>
</dbReference>
<protein>
    <submittedName>
        <fullName evidence="2">3-beta hydroxysteroid dehydrogenase</fullName>
    </submittedName>
</protein>
<dbReference type="STRING" id="1909395.BKM31_13530"/>
<dbReference type="InterPro" id="IPR051783">
    <property type="entry name" value="NAD(P)-dependent_oxidoreduct"/>
</dbReference>
<dbReference type="Pfam" id="PF01370">
    <property type="entry name" value="Epimerase"/>
    <property type="match status" value="1"/>
</dbReference>
<organism evidence="2 3">
    <name type="scientific">[Actinomadura] parvosata subsp. kistnae</name>
    <dbReference type="NCBI Taxonomy" id="1909395"/>
    <lineage>
        <taxon>Bacteria</taxon>
        <taxon>Bacillati</taxon>
        <taxon>Actinomycetota</taxon>
        <taxon>Actinomycetes</taxon>
        <taxon>Streptosporangiales</taxon>
        <taxon>Streptosporangiaceae</taxon>
        <taxon>Nonomuraea</taxon>
    </lineage>
</organism>
<keyword evidence="3" id="KW-1185">Reference proteome</keyword>
<dbReference type="PANTHER" id="PTHR48079:SF6">
    <property type="entry name" value="NAD(P)-BINDING DOMAIN-CONTAINING PROTEIN-RELATED"/>
    <property type="match status" value="1"/>
</dbReference>
<name>A0A1U9ZWM9_9ACTN</name>
<accession>A0A1U9ZWM9</accession>
<reference evidence="3" key="1">
    <citation type="journal article" date="2017" name="Med. Chem. Commun.">
        <title>Nonomuraea sp. ATCC 55076 harbours the largest actinomycete chromosome to date and the kistamicin biosynthetic gene cluster.</title>
        <authorList>
            <person name="Nazari B."/>
            <person name="Forneris C.C."/>
            <person name="Gibson M.I."/>
            <person name="Moon K."/>
            <person name="Schramma K.R."/>
            <person name="Seyedsayamdost M.R."/>
        </authorList>
    </citation>
    <scope>NUCLEOTIDE SEQUENCE [LARGE SCALE GENOMIC DNA]</scope>
    <source>
        <strain evidence="3">ATCC 55076</strain>
    </source>
</reference>
<gene>
    <name evidence="2" type="ORF">BKM31_13530</name>
</gene>
<dbReference type="RefSeq" id="WP_080038506.1">
    <property type="nucleotide sequence ID" value="NZ_CP017717.1"/>
</dbReference>
<dbReference type="OrthoDB" id="9787292at2"/>
<feature type="domain" description="NAD-dependent epimerase/dehydratase" evidence="1">
    <location>
        <begin position="3"/>
        <end position="215"/>
    </location>
</feature>
<dbReference type="GO" id="GO:0005737">
    <property type="term" value="C:cytoplasm"/>
    <property type="evidence" value="ECO:0007669"/>
    <property type="project" value="TreeGrafter"/>
</dbReference>
<dbReference type="CDD" id="cd05262">
    <property type="entry name" value="SDR_a7"/>
    <property type="match status" value="1"/>
</dbReference>
<dbReference type="InterPro" id="IPR001509">
    <property type="entry name" value="Epimerase_deHydtase"/>
</dbReference>
<dbReference type="PANTHER" id="PTHR48079">
    <property type="entry name" value="PROTEIN YEEZ"/>
    <property type="match status" value="1"/>
</dbReference>
<dbReference type="EMBL" id="CP017717">
    <property type="protein sequence ID" value="AQZ62350.1"/>
    <property type="molecule type" value="Genomic_DNA"/>
</dbReference>
<dbReference type="AlphaFoldDB" id="A0A1U9ZWM9"/>
<evidence type="ECO:0000313" key="2">
    <source>
        <dbReference type="EMBL" id="AQZ62350.1"/>
    </source>
</evidence>
<sequence length="307" mass="31669">MRVFVTGASGHLGSAVVPELLEAGHQVVGLARSDTSSAALTAAGAEVHRGDLDDLDGLAGAAAAADGVIHLAFKHDAMFAGDFDGAVTADLRAIEALGDALAGTGKPLVTTSGTVLFAFAGRKDPLTEDCTLDAGPRIDAENAVVALAERGIRSSVVRLPPTVHSSLDHNGFIPTFISIARSKGVSAHVGDGANRWPAVHTLDAARLYRLALESAPAGSRLHAVDDEGVTFRQIAEGIGRGLNLPVVSIPPSQAEAHFGFLSAHAQADNPSLSTLTRDLLGWKPVQPGLIDDLGQGHYFDAPATIPR</sequence>
<dbReference type="SUPFAM" id="SSF51735">
    <property type="entry name" value="NAD(P)-binding Rossmann-fold domains"/>
    <property type="match status" value="1"/>
</dbReference>
<evidence type="ECO:0000313" key="3">
    <source>
        <dbReference type="Proteomes" id="UP000190797"/>
    </source>
</evidence>
<dbReference type="KEGG" id="noa:BKM31_13530"/>